<dbReference type="InterPro" id="IPR036259">
    <property type="entry name" value="MFS_trans_sf"/>
</dbReference>
<dbReference type="SUPFAM" id="SSF48371">
    <property type="entry name" value="ARM repeat"/>
    <property type="match status" value="1"/>
</dbReference>
<evidence type="ECO:0000256" key="3">
    <source>
        <dbReference type="ARBA" id="ARBA00022448"/>
    </source>
</evidence>
<evidence type="ECO:0000313" key="13">
    <source>
        <dbReference type="EMBL" id="MBZ3870639.1"/>
    </source>
</evidence>
<dbReference type="InterPro" id="IPR004743">
    <property type="entry name" value="MCT"/>
</dbReference>
<feature type="transmembrane region" description="Helical" evidence="11">
    <location>
        <begin position="54"/>
        <end position="74"/>
    </location>
</feature>
<dbReference type="GO" id="GO:0008028">
    <property type="term" value="F:monocarboxylic acid transmembrane transporter activity"/>
    <property type="evidence" value="ECO:0007669"/>
    <property type="project" value="InterPro"/>
</dbReference>
<feature type="transmembrane region" description="Helical" evidence="11">
    <location>
        <begin position="238"/>
        <end position="261"/>
    </location>
</feature>
<evidence type="ECO:0000256" key="2">
    <source>
        <dbReference type="ARBA" id="ARBA00006727"/>
    </source>
</evidence>
<protein>
    <submittedName>
        <fullName evidence="13">Monocarboxylate transporter 6</fullName>
    </submittedName>
</protein>
<feature type="transmembrane region" description="Helical" evidence="11">
    <location>
        <begin position="336"/>
        <end position="354"/>
    </location>
</feature>
<dbReference type="GO" id="GO:0016323">
    <property type="term" value="C:basolateral plasma membrane"/>
    <property type="evidence" value="ECO:0007669"/>
    <property type="project" value="UniProtKB-SubCell"/>
</dbReference>
<reference evidence="13" key="1">
    <citation type="submission" date="2020-03" db="EMBL/GenBank/DDBJ databases">
        <title>Studies in the Genomics of Life Span.</title>
        <authorList>
            <person name="Glass D."/>
        </authorList>
    </citation>
    <scope>NUCLEOTIDE SEQUENCE</scope>
    <source>
        <strain evidence="13">SUZIE</strain>
        <tissue evidence="13">Muscle</tissue>
    </source>
</reference>
<name>A0AA41MEZ8_SCICA</name>
<feature type="transmembrane region" description="Helical" evidence="11">
    <location>
        <begin position="366"/>
        <end position="388"/>
    </location>
</feature>
<dbReference type="EMBL" id="JAATJV010151600">
    <property type="protein sequence ID" value="MBZ3870639.1"/>
    <property type="molecule type" value="Genomic_DNA"/>
</dbReference>
<sequence>MPGALERADGSWAWVVLLASLVTHALTLAFPTCIGVFFTDLQHDFQASNSETSWFPSILMAMLHAGGPLCGILVGRFGCRVTMMLGGLLASLGMVASSFSRSLSQLYLTAGMITGLGMCFSFQSSITMLGFYFIRRRVLANALASMGVSLGVTLWPPFANYLLEDLGWRGTFLVFGGIFLHCCVCGAVLRPVATNTSPETGEDPSPPSKTPAHGCLATCGLVVRHHLAFDILWHNMGYCVYTLGVTWMSLGFLLPHIFLVPYARWHGVAEDRAALLVSIFGFCNIFLRPVAGLVVGRQRFASCRKYLFSLAVLLNGLTNLVCTVSADFWVLVGYCLVYSVSMCGIGILTFQVLMDIVPMDRFPNALGLFTILTGIASLISPPLAGFLLDTSNNFSYVFFMSSFFLISSALFMGGSFYSLQKKQQQGREAKAEGTISEATPVKGPTLEDKDGHKKHLCPEVISIFKLLQNLNPGKKPTCCLSTRGQPVPRKPSTAPTMTQKPKVDPHVGRLGYLQALVTEFQETESQDAKEQVLANLANFAYDPNNYQYLRQLQVVDLFLDSLSEENETLVEFAIGGLCNLCSDRANKDHILQAGGIPLITNCLSSPNEETVLSAVTTLMYLSSPGASSHPELTSTPVVQCMLRFSLSANTRLRNLAQIFLEDFCSPSQVAEARSWQAHSAMGIPLPRTEAPQQP</sequence>
<dbReference type="PROSITE" id="PS50850">
    <property type="entry name" value="MFS"/>
    <property type="match status" value="1"/>
</dbReference>
<dbReference type="PANTHER" id="PTHR11360:SF21">
    <property type="entry name" value="MONOCARBOXYLATE TRANSPORTER 6"/>
    <property type="match status" value="1"/>
</dbReference>
<keyword evidence="3" id="KW-0813">Transport</keyword>
<dbReference type="InterPro" id="IPR050327">
    <property type="entry name" value="Proton-linked_MCT"/>
</dbReference>
<dbReference type="Gene3D" id="1.25.10.10">
    <property type="entry name" value="Leucine-rich Repeat Variant"/>
    <property type="match status" value="1"/>
</dbReference>
<evidence type="ECO:0000313" key="14">
    <source>
        <dbReference type="Proteomes" id="UP001166674"/>
    </source>
</evidence>
<feature type="transmembrane region" description="Helical" evidence="11">
    <location>
        <begin position="106"/>
        <end position="131"/>
    </location>
</feature>
<proteinExistence type="inferred from homology"/>
<dbReference type="SUPFAM" id="SSF103473">
    <property type="entry name" value="MFS general substrate transporter"/>
    <property type="match status" value="1"/>
</dbReference>
<keyword evidence="14" id="KW-1185">Reference proteome</keyword>
<keyword evidence="8 11" id="KW-0472">Membrane</keyword>
<feature type="transmembrane region" description="Helical" evidence="11">
    <location>
        <begin position="273"/>
        <end position="295"/>
    </location>
</feature>
<feature type="transmembrane region" description="Helical" evidence="11">
    <location>
        <begin position="81"/>
        <end position="100"/>
    </location>
</feature>
<accession>A0AA41MEZ8</accession>
<dbReference type="PROSITE" id="PS50176">
    <property type="entry name" value="ARM_REPEAT"/>
    <property type="match status" value="1"/>
</dbReference>
<keyword evidence="7 11" id="KW-1133">Transmembrane helix</keyword>
<dbReference type="GO" id="GO:0015293">
    <property type="term" value="F:symporter activity"/>
    <property type="evidence" value="ECO:0007669"/>
    <property type="project" value="UniProtKB-KW"/>
</dbReference>
<evidence type="ECO:0000256" key="4">
    <source>
        <dbReference type="ARBA" id="ARBA00022475"/>
    </source>
</evidence>
<feature type="transmembrane region" description="Helical" evidence="11">
    <location>
        <begin position="394"/>
        <end position="417"/>
    </location>
</feature>
<feature type="transmembrane region" description="Helical" evidence="11">
    <location>
        <begin position="12"/>
        <end position="38"/>
    </location>
</feature>
<comment type="similarity">
    <text evidence="2">Belongs to the major facilitator superfamily. Monocarboxylate porter (TC 2.A.1.13) family.</text>
</comment>
<evidence type="ECO:0000256" key="6">
    <source>
        <dbReference type="ARBA" id="ARBA00022847"/>
    </source>
</evidence>
<dbReference type="PANTHER" id="PTHR11360">
    <property type="entry name" value="MONOCARBOXYLATE TRANSPORTER"/>
    <property type="match status" value="1"/>
</dbReference>
<dbReference type="SMART" id="SM00185">
    <property type="entry name" value="ARM"/>
    <property type="match status" value="2"/>
</dbReference>
<dbReference type="AlphaFoldDB" id="A0AA41MEZ8"/>
<organism evidence="13 14">
    <name type="scientific">Sciurus carolinensis</name>
    <name type="common">Eastern gray squirrel</name>
    <dbReference type="NCBI Taxonomy" id="30640"/>
    <lineage>
        <taxon>Eukaryota</taxon>
        <taxon>Metazoa</taxon>
        <taxon>Chordata</taxon>
        <taxon>Craniata</taxon>
        <taxon>Vertebrata</taxon>
        <taxon>Euteleostomi</taxon>
        <taxon>Mammalia</taxon>
        <taxon>Eutheria</taxon>
        <taxon>Euarchontoglires</taxon>
        <taxon>Glires</taxon>
        <taxon>Rodentia</taxon>
        <taxon>Sciuromorpha</taxon>
        <taxon>Sciuridae</taxon>
        <taxon>Sciurinae</taxon>
        <taxon>Sciurini</taxon>
        <taxon>Sciurus</taxon>
    </lineage>
</organism>
<dbReference type="Pfam" id="PF00514">
    <property type="entry name" value="Arm"/>
    <property type="match status" value="1"/>
</dbReference>
<feature type="repeat" description="ARM" evidence="9">
    <location>
        <begin position="553"/>
        <end position="595"/>
    </location>
</feature>
<feature type="region of interest" description="Disordered" evidence="10">
    <location>
        <begin position="479"/>
        <end position="504"/>
    </location>
</feature>
<gene>
    <name evidence="13" type="ORF">SUZIE_108945</name>
</gene>
<dbReference type="InterPro" id="IPR011701">
    <property type="entry name" value="MFS"/>
</dbReference>
<dbReference type="InterPro" id="IPR011989">
    <property type="entry name" value="ARM-like"/>
</dbReference>
<dbReference type="InterPro" id="IPR020846">
    <property type="entry name" value="MFS_dom"/>
</dbReference>
<comment type="subcellular location">
    <subcellularLocation>
        <location evidence="1">Basolateral cell membrane</location>
        <topology evidence="1">Multi-pass membrane protein</topology>
    </subcellularLocation>
</comment>
<feature type="transmembrane region" description="Helical" evidence="11">
    <location>
        <begin position="138"/>
        <end position="158"/>
    </location>
</feature>
<evidence type="ECO:0000259" key="12">
    <source>
        <dbReference type="PROSITE" id="PS50850"/>
    </source>
</evidence>
<evidence type="ECO:0000256" key="9">
    <source>
        <dbReference type="PROSITE-ProRule" id="PRU00259"/>
    </source>
</evidence>
<evidence type="ECO:0000256" key="11">
    <source>
        <dbReference type="SAM" id="Phobius"/>
    </source>
</evidence>
<evidence type="ECO:0000256" key="5">
    <source>
        <dbReference type="ARBA" id="ARBA00022692"/>
    </source>
</evidence>
<evidence type="ECO:0000256" key="10">
    <source>
        <dbReference type="SAM" id="MobiDB-lite"/>
    </source>
</evidence>
<comment type="caution">
    <text evidence="13">The sequence shown here is derived from an EMBL/GenBank/DDBJ whole genome shotgun (WGS) entry which is preliminary data.</text>
</comment>
<dbReference type="InterPro" id="IPR016024">
    <property type="entry name" value="ARM-type_fold"/>
</dbReference>
<dbReference type="Pfam" id="PF07690">
    <property type="entry name" value="MFS_1"/>
    <property type="match status" value="2"/>
</dbReference>
<evidence type="ECO:0000256" key="1">
    <source>
        <dbReference type="ARBA" id="ARBA00004554"/>
    </source>
</evidence>
<dbReference type="NCBIfam" id="TIGR00892">
    <property type="entry name" value="2A0113"/>
    <property type="match status" value="1"/>
</dbReference>
<keyword evidence="6" id="KW-0769">Symport</keyword>
<keyword evidence="5 11" id="KW-0812">Transmembrane</keyword>
<evidence type="ECO:0000256" key="8">
    <source>
        <dbReference type="ARBA" id="ARBA00023136"/>
    </source>
</evidence>
<feature type="domain" description="Major facilitator superfamily (MFS) profile" evidence="12">
    <location>
        <begin position="13"/>
        <end position="425"/>
    </location>
</feature>
<feature type="transmembrane region" description="Helical" evidence="11">
    <location>
        <begin position="170"/>
        <end position="189"/>
    </location>
</feature>
<dbReference type="Gene3D" id="1.20.1250.20">
    <property type="entry name" value="MFS general substrate transporter like domains"/>
    <property type="match status" value="2"/>
</dbReference>
<evidence type="ECO:0000256" key="7">
    <source>
        <dbReference type="ARBA" id="ARBA00022989"/>
    </source>
</evidence>
<feature type="region of interest" description="Disordered" evidence="10">
    <location>
        <begin position="428"/>
        <end position="450"/>
    </location>
</feature>
<dbReference type="InterPro" id="IPR000225">
    <property type="entry name" value="Armadillo"/>
</dbReference>
<dbReference type="FunFam" id="1.20.1250.20:FF:000337">
    <property type="entry name" value="Solute carrier family 16 member 5"/>
    <property type="match status" value="1"/>
</dbReference>
<dbReference type="Proteomes" id="UP001166674">
    <property type="component" value="Unassembled WGS sequence"/>
</dbReference>
<keyword evidence="4" id="KW-1003">Cell membrane</keyword>